<dbReference type="AlphaFoldDB" id="A0A0P1A8A9"/>
<keyword evidence="2" id="KW-1185">Reference proteome</keyword>
<dbReference type="GeneID" id="36398185"/>
<sequence length="102" mass="11428">MILIPHPGNNLYLIVCVTINTGVTIQSLLWEIYHDSSLHNVVLVVDPTTSLEHLTQYDDETGMLFGVKQTHLGSERTAHLVDPVLEKQPIAWCAGYTPPEMF</sequence>
<protein>
    <submittedName>
        <fullName evidence="1">Uncharacterized protein</fullName>
    </submittedName>
</protein>
<evidence type="ECO:0000313" key="1">
    <source>
        <dbReference type="EMBL" id="CEG36585.1"/>
    </source>
</evidence>
<proteinExistence type="predicted"/>
<dbReference type="Proteomes" id="UP000054928">
    <property type="component" value="Unassembled WGS sequence"/>
</dbReference>
<accession>A0A0P1A8A9</accession>
<dbReference type="RefSeq" id="XP_024572954.1">
    <property type="nucleotide sequence ID" value="XM_024721816.1"/>
</dbReference>
<name>A0A0P1A8A9_PLAHL</name>
<organism evidence="1 2">
    <name type="scientific">Plasmopara halstedii</name>
    <name type="common">Downy mildew of sunflower</name>
    <dbReference type="NCBI Taxonomy" id="4781"/>
    <lineage>
        <taxon>Eukaryota</taxon>
        <taxon>Sar</taxon>
        <taxon>Stramenopiles</taxon>
        <taxon>Oomycota</taxon>
        <taxon>Peronosporomycetes</taxon>
        <taxon>Peronosporales</taxon>
        <taxon>Peronosporaceae</taxon>
        <taxon>Plasmopara</taxon>
    </lineage>
</organism>
<dbReference type="EMBL" id="CCYD01000207">
    <property type="protein sequence ID" value="CEG36585.1"/>
    <property type="molecule type" value="Genomic_DNA"/>
</dbReference>
<evidence type="ECO:0000313" key="2">
    <source>
        <dbReference type="Proteomes" id="UP000054928"/>
    </source>
</evidence>
<reference evidence="2" key="1">
    <citation type="submission" date="2014-09" db="EMBL/GenBank/DDBJ databases">
        <authorList>
            <person name="Sharma Rahul"/>
            <person name="Thines Marco"/>
        </authorList>
    </citation>
    <scope>NUCLEOTIDE SEQUENCE [LARGE SCALE GENOMIC DNA]</scope>
</reference>